<dbReference type="InterPro" id="IPR036259">
    <property type="entry name" value="MFS_trans_sf"/>
</dbReference>
<comment type="subcellular location">
    <subcellularLocation>
        <location evidence="1">Cell membrane</location>
        <topology evidence="1">Multi-pass membrane protein</topology>
    </subcellularLocation>
</comment>
<dbReference type="EMBL" id="AENT01000016">
    <property type="protein sequence ID" value="EFR42851.1"/>
    <property type="molecule type" value="Genomic_DNA"/>
</dbReference>
<keyword evidence="3" id="KW-1003">Cell membrane</keyword>
<sequence length="426" mass="47547">MPFIYPFKFMLLYSYQSIILEVKMNLISKFPALEVRDYRLYWSSQWVALIGFWMQLTAQQWLVYEITNSAFLLGVLGAVQFLPSFIFSLFIGFWIDRHDKKKILTVTQCMYIIQSVCLGILILSGHANYYWILFFAFVVGTIDSIDMPTRLSFLPDIVGKDALHSAISLNSTNFNLTRMIGPLLAAFLINFFPYDIIFFLNALSIIPVLIAYKKMKAQSSISTSITKNATQEIKKGITHAKSKPIILCNLIALAIVSGLILNFGSYGPLLADRVLHAGVNGFGFILFGFGTGSMIGGLISAAAKTQLSQKWVFINAILCGLELSAVSYISNFFISITIFIFMGFSVTLFLVNCNTAIQIASNKNYLGRIMSLYTFVYMGSAPFGSLFVSSMLESFGTSLGLFLTGLIDAVFITFLVFFSLKQSINF</sequence>
<feature type="transmembrane region" description="Helical" evidence="7">
    <location>
        <begin position="277"/>
        <end position="299"/>
    </location>
</feature>
<keyword evidence="4 7" id="KW-0812">Transmembrane</keyword>
<feature type="transmembrane region" description="Helical" evidence="7">
    <location>
        <begin position="311"/>
        <end position="330"/>
    </location>
</feature>
<dbReference type="Proteomes" id="UP000004594">
    <property type="component" value="Unassembled WGS sequence"/>
</dbReference>
<comment type="caution">
    <text evidence="8">The sequence shown here is derived from an EMBL/GenBank/DDBJ whole genome shotgun (WGS) entry which is preliminary data.</text>
</comment>
<evidence type="ECO:0000256" key="3">
    <source>
        <dbReference type="ARBA" id="ARBA00022475"/>
    </source>
</evidence>
<dbReference type="Pfam" id="PF05977">
    <property type="entry name" value="MFS_3"/>
    <property type="match status" value="1"/>
</dbReference>
<dbReference type="Gene3D" id="1.20.1250.20">
    <property type="entry name" value="MFS general substrate transporter like domains"/>
    <property type="match status" value="1"/>
</dbReference>
<dbReference type="InterPro" id="IPR010290">
    <property type="entry name" value="TM_effector"/>
</dbReference>
<reference evidence="8 9" key="1">
    <citation type="submission" date="2010-11" db="EMBL/GenBank/DDBJ databases">
        <authorList>
            <person name="Durkin A.S."/>
            <person name="Madupu R."/>
            <person name="Torralba M."/>
            <person name="Gillis M."/>
            <person name="Methe B."/>
            <person name="Sutton G."/>
            <person name="Nelson K.E."/>
        </authorList>
    </citation>
    <scope>NUCLEOTIDE SEQUENCE [LARGE SCALE GENOMIC DNA]</scope>
    <source>
        <strain evidence="8 9">UPII 345-E</strain>
    </source>
</reference>
<gene>
    <name evidence="8" type="ORF">HMPREF9220_0907</name>
</gene>
<evidence type="ECO:0000256" key="6">
    <source>
        <dbReference type="ARBA" id="ARBA00023136"/>
    </source>
</evidence>
<feature type="transmembrane region" description="Helical" evidence="7">
    <location>
        <begin position="398"/>
        <end position="420"/>
    </location>
</feature>
<evidence type="ECO:0000256" key="1">
    <source>
        <dbReference type="ARBA" id="ARBA00004651"/>
    </source>
</evidence>
<feature type="transmembrane region" description="Helical" evidence="7">
    <location>
        <begin position="183"/>
        <end position="212"/>
    </location>
</feature>
<evidence type="ECO:0000313" key="9">
    <source>
        <dbReference type="Proteomes" id="UP000004594"/>
    </source>
</evidence>
<keyword evidence="5 7" id="KW-1133">Transmembrane helix</keyword>
<feature type="transmembrane region" description="Helical" evidence="7">
    <location>
        <begin position="336"/>
        <end position="357"/>
    </location>
</feature>
<dbReference type="PANTHER" id="PTHR23513:SF11">
    <property type="entry name" value="STAPHYLOFERRIN A TRANSPORTER"/>
    <property type="match status" value="1"/>
</dbReference>
<feature type="transmembrane region" description="Helical" evidence="7">
    <location>
        <begin position="46"/>
        <end position="64"/>
    </location>
</feature>
<keyword evidence="2" id="KW-0813">Transport</keyword>
<feature type="transmembrane region" description="Helical" evidence="7">
    <location>
        <begin position="244"/>
        <end position="265"/>
    </location>
</feature>
<dbReference type="eggNOG" id="COG0477">
    <property type="taxonomic scope" value="Bacteria"/>
</dbReference>
<feature type="transmembrane region" description="Helical" evidence="7">
    <location>
        <begin position="70"/>
        <end position="95"/>
    </location>
</feature>
<evidence type="ECO:0000313" key="8">
    <source>
        <dbReference type="EMBL" id="EFR42851.1"/>
    </source>
</evidence>
<dbReference type="AlphaFoldDB" id="E4L8U0"/>
<dbReference type="PANTHER" id="PTHR23513">
    <property type="entry name" value="INTEGRAL MEMBRANE EFFLUX PROTEIN-RELATED"/>
    <property type="match status" value="1"/>
</dbReference>
<protein>
    <submittedName>
        <fullName evidence="8">Transporter, major facilitator family protein</fullName>
    </submittedName>
</protein>
<accession>E4L8U0</accession>
<evidence type="ECO:0000256" key="2">
    <source>
        <dbReference type="ARBA" id="ARBA00022448"/>
    </source>
</evidence>
<name>E4L8U0_9FIRM</name>
<organism evidence="8 9">
    <name type="scientific">Dialister micraerophilus UPII 345-E</name>
    <dbReference type="NCBI Taxonomy" id="910314"/>
    <lineage>
        <taxon>Bacteria</taxon>
        <taxon>Bacillati</taxon>
        <taxon>Bacillota</taxon>
        <taxon>Negativicutes</taxon>
        <taxon>Veillonellales</taxon>
        <taxon>Veillonellaceae</taxon>
        <taxon>Dialister</taxon>
    </lineage>
</organism>
<dbReference type="GO" id="GO:0005886">
    <property type="term" value="C:plasma membrane"/>
    <property type="evidence" value="ECO:0007669"/>
    <property type="project" value="UniProtKB-SubCell"/>
</dbReference>
<feature type="transmembrane region" description="Helical" evidence="7">
    <location>
        <begin position="369"/>
        <end position="392"/>
    </location>
</feature>
<feature type="transmembrane region" description="Helical" evidence="7">
    <location>
        <begin position="116"/>
        <end position="142"/>
    </location>
</feature>
<evidence type="ECO:0000256" key="4">
    <source>
        <dbReference type="ARBA" id="ARBA00022692"/>
    </source>
</evidence>
<evidence type="ECO:0000256" key="5">
    <source>
        <dbReference type="ARBA" id="ARBA00022989"/>
    </source>
</evidence>
<dbReference type="CDD" id="cd06173">
    <property type="entry name" value="MFS_MefA_like"/>
    <property type="match status" value="1"/>
</dbReference>
<proteinExistence type="predicted"/>
<dbReference type="SUPFAM" id="SSF103473">
    <property type="entry name" value="MFS general substrate transporter"/>
    <property type="match status" value="1"/>
</dbReference>
<evidence type="ECO:0000256" key="7">
    <source>
        <dbReference type="SAM" id="Phobius"/>
    </source>
</evidence>
<keyword evidence="6 7" id="KW-0472">Membrane</keyword>